<dbReference type="PROSITE" id="PS50987">
    <property type="entry name" value="HTH_ARSR_2"/>
    <property type="match status" value="1"/>
</dbReference>
<dbReference type="InterPro" id="IPR001845">
    <property type="entry name" value="HTH_ArsR_DNA-bd_dom"/>
</dbReference>
<comment type="caution">
    <text evidence="5">The sequence shown here is derived from an EMBL/GenBank/DDBJ whole genome shotgun (WGS) entry which is preliminary data.</text>
</comment>
<dbReference type="InterPro" id="IPR011991">
    <property type="entry name" value="ArsR-like_HTH"/>
</dbReference>
<keyword evidence="1" id="KW-0805">Transcription regulation</keyword>
<evidence type="ECO:0000256" key="3">
    <source>
        <dbReference type="ARBA" id="ARBA00023163"/>
    </source>
</evidence>
<reference evidence="5 6" key="1">
    <citation type="submission" date="2018-10" db="EMBL/GenBank/DDBJ databases">
        <title>Bacillus Keqinensis sp. nov., a moderately halophilic bacterium isolated from a saline-alkaline lake.</title>
        <authorList>
            <person name="Wang H."/>
        </authorList>
    </citation>
    <scope>NUCLEOTIDE SEQUENCE [LARGE SCALE GENOMIC DNA]</scope>
    <source>
        <strain evidence="5 6">KQ-3</strain>
    </source>
</reference>
<proteinExistence type="predicted"/>
<feature type="domain" description="HTH arsR-type" evidence="4">
    <location>
        <begin position="11"/>
        <end position="106"/>
    </location>
</feature>
<name>A0A3M7TSK2_9BACI</name>
<dbReference type="PANTHER" id="PTHR33154:SF18">
    <property type="entry name" value="ARSENICAL RESISTANCE OPERON REPRESSOR"/>
    <property type="match status" value="1"/>
</dbReference>
<dbReference type="SUPFAM" id="SSF46785">
    <property type="entry name" value="Winged helix' DNA-binding domain"/>
    <property type="match status" value="1"/>
</dbReference>
<protein>
    <submittedName>
        <fullName evidence="5">ArsR family transcriptional regulator</fullName>
    </submittedName>
</protein>
<dbReference type="Proteomes" id="UP000278746">
    <property type="component" value="Unassembled WGS sequence"/>
</dbReference>
<dbReference type="RefSeq" id="WP_122896144.1">
    <property type="nucleotide sequence ID" value="NZ_RHIB01000001.1"/>
</dbReference>
<keyword evidence="3" id="KW-0804">Transcription</keyword>
<dbReference type="Gene3D" id="1.10.10.10">
    <property type="entry name" value="Winged helix-like DNA-binding domain superfamily/Winged helix DNA-binding domain"/>
    <property type="match status" value="1"/>
</dbReference>
<dbReference type="InterPro" id="IPR051081">
    <property type="entry name" value="HTH_MetalResp_TranReg"/>
</dbReference>
<dbReference type="EMBL" id="RHIB01000001">
    <property type="protein sequence ID" value="RNA68618.1"/>
    <property type="molecule type" value="Genomic_DNA"/>
</dbReference>
<keyword evidence="6" id="KW-1185">Reference proteome</keyword>
<dbReference type="Pfam" id="PF01022">
    <property type="entry name" value="HTH_5"/>
    <property type="match status" value="1"/>
</dbReference>
<dbReference type="InterPro" id="IPR036390">
    <property type="entry name" value="WH_DNA-bd_sf"/>
</dbReference>
<sequence length="107" mass="12213">MSRTLSEDQLSGPTPFKTYEKQFKALADEKRLEILSLLCNKGEVCVCDLQEDMNMPQSKLSYHLKLLLDAELITREKRGTWNYYSSSGSQLSALLSEDLCCLFRPAE</sequence>
<keyword evidence="2" id="KW-0238">DNA-binding</keyword>
<gene>
    <name evidence="5" type="ORF">EBO34_01215</name>
</gene>
<organism evidence="5 6">
    <name type="scientific">Alteribacter keqinensis</name>
    <dbReference type="NCBI Taxonomy" id="2483800"/>
    <lineage>
        <taxon>Bacteria</taxon>
        <taxon>Bacillati</taxon>
        <taxon>Bacillota</taxon>
        <taxon>Bacilli</taxon>
        <taxon>Bacillales</taxon>
        <taxon>Bacillaceae</taxon>
        <taxon>Alteribacter</taxon>
    </lineage>
</organism>
<evidence type="ECO:0000313" key="6">
    <source>
        <dbReference type="Proteomes" id="UP000278746"/>
    </source>
</evidence>
<dbReference type="InterPro" id="IPR036388">
    <property type="entry name" value="WH-like_DNA-bd_sf"/>
</dbReference>
<dbReference type="OrthoDB" id="9798835at2"/>
<dbReference type="GO" id="GO:0003677">
    <property type="term" value="F:DNA binding"/>
    <property type="evidence" value="ECO:0007669"/>
    <property type="project" value="UniProtKB-KW"/>
</dbReference>
<dbReference type="CDD" id="cd00090">
    <property type="entry name" value="HTH_ARSR"/>
    <property type="match status" value="1"/>
</dbReference>
<dbReference type="SMART" id="SM00418">
    <property type="entry name" value="HTH_ARSR"/>
    <property type="match status" value="1"/>
</dbReference>
<dbReference type="PANTHER" id="PTHR33154">
    <property type="entry name" value="TRANSCRIPTIONAL REGULATOR, ARSR FAMILY"/>
    <property type="match status" value="1"/>
</dbReference>
<evidence type="ECO:0000256" key="2">
    <source>
        <dbReference type="ARBA" id="ARBA00023125"/>
    </source>
</evidence>
<dbReference type="AlphaFoldDB" id="A0A3M7TSK2"/>
<dbReference type="NCBIfam" id="NF033788">
    <property type="entry name" value="HTH_metalloreg"/>
    <property type="match status" value="1"/>
</dbReference>
<accession>A0A3M7TSK2</accession>
<evidence type="ECO:0000256" key="1">
    <source>
        <dbReference type="ARBA" id="ARBA00023015"/>
    </source>
</evidence>
<evidence type="ECO:0000313" key="5">
    <source>
        <dbReference type="EMBL" id="RNA68618.1"/>
    </source>
</evidence>
<dbReference type="PRINTS" id="PR00778">
    <property type="entry name" value="HTHARSR"/>
</dbReference>
<dbReference type="GO" id="GO:0003700">
    <property type="term" value="F:DNA-binding transcription factor activity"/>
    <property type="evidence" value="ECO:0007669"/>
    <property type="project" value="InterPro"/>
</dbReference>
<evidence type="ECO:0000259" key="4">
    <source>
        <dbReference type="PROSITE" id="PS50987"/>
    </source>
</evidence>